<dbReference type="Pfam" id="PF25876">
    <property type="entry name" value="HH_MFP_RND"/>
    <property type="match status" value="1"/>
</dbReference>
<dbReference type="GO" id="GO:1990281">
    <property type="term" value="C:efflux pump complex"/>
    <property type="evidence" value="ECO:0007669"/>
    <property type="project" value="TreeGrafter"/>
</dbReference>
<dbReference type="AlphaFoldDB" id="A0A7S8IWB4"/>
<feature type="transmembrane region" description="Helical" evidence="4">
    <location>
        <begin position="55"/>
        <end position="76"/>
    </location>
</feature>
<dbReference type="InterPro" id="IPR058624">
    <property type="entry name" value="MdtA-like_HH"/>
</dbReference>
<dbReference type="InterPro" id="IPR006143">
    <property type="entry name" value="RND_pump_MFP"/>
</dbReference>
<dbReference type="Gene3D" id="2.40.420.20">
    <property type="match status" value="1"/>
</dbReference>
<feature type="coiled-coil region" evidence="2">
    <location>
        <begin position="195"/>
        <end position="229"/>
    </location>
</feature>
<dbReference type="SUPFAM" id="SSF111369">
    <property type="entry name" value="HlyD-like secretion proteins"/>
    <property type="match status" value="1"/>
</dbReference>
<name>A0A7S8IWB4_9BACT</name>
<dbReference type="GO" id="GO:0015562">
    <property type="term" value="F:efflux transmembrane transporter activity"/>
    <property type="evidence" value="ECO:0007669"/>
    <property type="project" value="TreeGrafter"/>
</dbReference>
<dbReference type="Proteomes" id="UP000593737">
    <property type="component" value="Chromosome"/>
</dbReference>
<evidence type="ECO:0000256" key="4">
    <source>
        <dbReference type="SAM" id="Phobius"/>
    </source>
</evidence>
<keyword evidence="4" id="KW-0472">Membrane</keyword>
<gene>
    <name evidence="8" type="ORF">Nkreftii_000311</name>
</gene>
<keyword evidence="4" id="KW-1133">Transmembrane helix</keyword>
<comment type="similarity">
    <text evidence="1">Belongs to the membrane fusion protein (MFP) (TC 8.A.1) family.</text>
</comment>
<dbReference type="PANTHER" id="PTHR30469">
    <property type="entry name" value="MULTIDRUG RESISTANCE PROTEIN MDTA"/>
    <property type="match status" value="1"/>
</dbReference>
<feature type="region of interest" description="Disordered" evidence="3">
    <location>
        <begin position="423"/>
        <end position="443"/>
    </location>
</feature>
<dbReference type="Gene3D" id="1.10.287.470">
    <property type="entry name" value="Helix hairpin bin"/>
    <property type="match status" value="1"/>
</dbReference>
<proteinExistence type="inferred from homology"/>
<accession>A0A7S8IWB4</accession>
<evidence type="ECO:0000259" key="6">
    <source>
        <dbReference type="Pfam" id="PF25917"/>
    </source>
</evidence>
<feature type="domain" description="Multidrug resistance protein MdtA-like barrel-sandwich hybrid" evidence="6">
    <location>
        <begin position="111"/>
        <end position="264"/>
    </location>
</feature>
<evidence type="ECO:0000259" key="5">
    <source>
        <dbReference type="Pfam" id="PF25876"/>
    </source>
</evidence>
<dbReference type="Pfam" id="PF25990">
    <property type="entry name" value="Beta-barrel_YknX"/>
    <property type="match status" value="1"/>
</dbReference>
<protein>
    <submittedName>
        <fullName evidence="8">Efflux transporter periplasmic adaptor subunit</fullName>
    </submittedName>
</protein>
<evidence type="ECO:0000256" key="1">
    <source>
        <dbReference type="ARBA" id="ARBA00009477"/>
    </source>
</evidence>
<dbReference type="Gene3D" id="2.40.30.170">
    <property type="match status" value="1"/>
</dbReference>
<dbReference type="InterPro" id="IPR058636">
    <property type="entry name" value="Beta-barrel_YknX"/>
</dbReference>
<evidence type="ECO:0000313" key="9">
    <source>
        <dbReference type="Proteomes" id="UP000593737"/>
    </source>
</evidence>
<dbReference type="Gene3D" id="2.40.50.100">
    <property type="match status" value="1"/>
</dbReference>
<evidence type="ECO:0000313" key="8">
    <source>
        <dbReference type="EMBL" id="QPD02537.1"/>
    </source>
</evidence>
<evidence type="ECO:0000256" key="2">
    <source>
        <dbReference type="SAM" id="Coils"/>
    </source>
</evidence>
<dbReference type="KEGG" id="nkf:Nkreftii_000311"/>
<evidence type="ECO:0000256" key="3">
    <source>
        <dbReference type="SAM" id="MobiDB-lite"/>
    </source>
</evidence>
<evidence type="ECO:0000259" key="7">
    <source>
        <dbReference type="Pfam" id="PF25990"/>
    </source>
</evidence>
<dbReference type="Pfam" id="PF25917">
    <property type="entry name" value="BSH_RND"/>
    <property type="match status" value="1"/>
</dbReference>
<organism evidence="8 9">
    <name type="scientific">Candidatus Nitrospira kreftii</name>
    <dbReference type="NCBI Taxonomy" id="2652173"/>
    <lineage>
        <taxon>Bacteria</taxon>
        <taxon>Pseudomonadati</taxon>
        <taxon>Nitrospirota</taxon>
        <taxon>Nitrospiria</taxon>
        <taxon>Nitrospirales</taxon>
        <taxon>Nitrospiraceae</taxon>
        <taxon>Nitrospira</taxon>
    </lineage>
</organism>
<feature type="domain" description="Multidrug resistance protein MdtA-like alpha-helical hairpin" evidence="5">
    <location>
        <begin position="158"/>
        <end position="233"/>
    </location>
</feature>
<dbReference type="PANTHER" id="PTHR30469:SF33">
    <property type="entry name" value="SLR1207 PROTEIN"/>
    <property type="match status" value="1"/>
</dbReference>
<keyword evidence="2" id="KW-0175">Coiled coil</keyword>
<dbReference type="InterPro" id="IPR058625">
    <property type="entry name" value="MdtA-like_BSH"/>
</dbReference>
<dbReference type="FunFam" id="2.40.30.170:FF:000010">
    <property type="entry name" value="Efflux RND transporter periplasmic adaptor subunit"/>
    <property type="match status" value="1"/>
</dbReference>
<reference evidence="8 9" key="1">
    <citation type="journal article" date="2020" name="ISME J.">
        <title>Enrichment and physiological characterization of a novel comammox Nitrospira indicates ammonium inhibition of complete nitrification.</title>
        <authorList>
            <person name="Sakoula D."/>
            <person name="Koch H."/>
            <person name="Frank J."/>
            <person name="Jetten M.S.M."/>
            <person name="van Kessel M.A.H.J."/>
            <person name="Lucker S."/>
        </authorList>
    </citation>
    <scope>NUCLEOTIDE SEQUENCE [LARGE SCALE GENOMIC DNA]</scope>
    <source>
        <strain evidence="8">Comreactor17</strain>
    </source>
</reference>
<sequence length="443" mass="48002">MTTNPHEPKPSVPVTEVVHDHTEAALAHRPSDSFPEQRGAIPAIPIHAPSRQSRLPWLIGIVMIMVIGGGGMWHWWTSGTPPIQYKTALVDRGPITAIVTATGTVNPVISVQVGSQVSGKVSQLFADFNSQVTKGQVLAQIDQKSFKARLSQARAAVKSAKGNLAKADVSATQRKREFDRMAALRPQAFVSQADVDLAETNYRDAAANVEVLQAQLDQAQAALASAELDLGYTTIYSPVDGIVVSRNVDVGQTLAAAFQTPILFVIAQDLTQMQVNANVSESDIGGVKEGTEANFRVDAYPKQFFEGVVTQVRNAPISIQNVVTYDVVITVSNPELKLKPGMTANVTIVTSRKEYPLRVPNGALRFRMPNVPLDRKATRVWVVDSDNQPRQVDVTTGIADSLSTEIVDGVLKEGDRVIVGLETEEEQAQKKLPPGFEPSRGMR</sequence>
<feature type="domain" description="YknX-like beta-barrel" evidence="7">
    <location>
        <begin position="273"/>
        <end position="348"/>
    </location>
</feature>
<dbReference type="EMBL" id="CP047423">
    <property type="protein sequence ID" value="QPD02537.1"/>
    <property type="molecule type" value="Genomic_DNA"/>
</dbReference>
<dbReference type="NCBIfam" id="TIGR01730">
    <property type="entry name" value="RND_mfp"/>
    <property type="match status" value="1"/>
</dbReference>
<keyword evidence="4" id="KW-0812">Transmembrane</keyword>